<evidence type="ECO:0000313" key="2">
    <source>
        <dbReference type="EMBL" id="KNZ46843.1"/>
    </source>
</evidence>
<dbReference type="EMBL" id="LAVV01012272">
    <property type="protein sequence ID" value="KNZ46843.1"/>
    <property type="molecule type" value="Genomic_DNA"/>
</dbReference>
<protein>
    <submittedName>
        <fullName evidence="2">Uncharacterized protein</fullName>
    </submittedName>
</protein>
<organism evidence="2 3">
    <name type="scientific">Puccinia sorghi</name>
    <dbReference type="NCBI Taxonomy" id="27349"/>
    <lineage>
        <taxon>Eukaryota</taxon>
        <taxon>Fungi</taxon>
        <taxon>Dikarya</taxon>
        <taxon>Basidiomycota</taxon>
        <taxon>Pucciniomycotina</taxon>
        <taxon>Pucciniomycetes</taxon>
        <taxon>Pucciniales</taxon>
        <taxon>Pucciniaceae</taxon>
        <taxon>Puccinia</taxon>
    </lineage>
</organism>
<dbReference type="Proteomes" id="UP000037035">
    <property type="component" value="Unassembled WGS sequence"/>
</dbReference>
<dbReference type="AlphaFoldDB" id="A0A0L6UE82"/>
<feature type="transmembrane region" description="Helical" evidence="1">
    <location>
        <begin position="191"/>
        <end position="212"/>
    </location>
</feature>
<feature type="transmembrane region" description="Helical" evidence="1">
    <location>
        <begin position="396"/>
        <end position="414"/>
    </location>
</feature>
<keyword evidence="1" id="KW-0812">Transmembrane</keyword>
<keyword evidence="1" id="KW-1133">Transmembrane helix</keyword>
<proteinExistence type="predicted"/>
<name>A0A0L6UE82_9BASI</name>
<keyword evidence="1" id="KW-0472">Membrane</keyword>
<dbReference type="VEuPathDB" id="FungiDB:VP01_68g4"/>
<comment type="caution">
    <text evidence="2">The sequence shown here is derived from an EMBL/GenBank/DDBJ whole genome shotgun (WGS) entry which is preliminary data.</text>
</comment>
<keyword evidence="3" id="KW-1185">Reference proteome</keyword>
<sequence>MSLDSKCLTFHESTALLSFLGNNSYSHLNLPSHNPSNSLHASTLEKVKNKFYENHLNQSKWANSLKKFYRRSISSVLFLLKSNHTFSQYFLVMPINLTWPSQNSCSLLSPPFPSIHISPLAQYMFEFFLLQFNTLVISHPWQLENFLIIFGDVFRSYLGDLLSFSEFDLSFFLLLVLLVAALNHIGGKDFIGAGILFFLSCYLFQACLIYSFGLKINRFIYSPQQTAIYQNTHPEVQKQFQDLNTFFSYYRVMPMIQWKLVELYKVLSFFVMLSWVTSGEPVWTEITKSDFRNRLHNSTLTPSNLGWQPLKPLGSEVTHNHRPPSLHITNQEHILHNQQHTQHTTITPYTQSNVHVHVHAVCLCLCTHHLIQDLHYFSLFSSSETTFLKAVQAHDLMAVYFSSFLFVLVCSMAFPDQHRYLNLAKYPHCSCLFFFIPPFLTAFWDHILHISLLIFDAARDNLGGQTPGPINKHLMTGEMRLLN</sequence>
<feature type="transmembrane region" description="Helical" evidence="1">
    <location>
        <begin position="167"/>
        <end position="185"/>
    </location>
</feature>
<gene>
    <name evidence="2" type="ORF">VP01_68g4</name>
</gene>
<reference evidence="2 3" key="1">
    <citation type="submission" date="2015-08" db="EMBL/GenBank/DDBJ databases">
        <title>Next Generation Sequencing and Analysis of the Genome of Puccinia sorghi L Schw, the Causal Agent of Maize Common Rust.</title>
        <authorList>
            <person name="Rochi L."/>
            <person name="Burguener G."/>
            <person name="Darino M."/>
            <person name="Turjanski A."/>
            <person name="Kreff E."/>
            <person name="Dieguez M.J."/>
            <person name="Sacco F."/>
        </authorList>
    </citation>
    <scope>NUCLEOTIDE SEQUENCE [LARGE SCALE GENOMIC DNA]</scope>
    <source>
        <strain evidence="2 3">RO10H11247</strain>
    </source>
</reference>
<evidence type="ECO:0000313" key="3">
    <source>
        <dbReference type="Proteomes" id="UP000037035"/>
    </source>
</evidence>
<evidence type="ECO:0000256" key="1">
    <source>
        <dbReference type="SAM" id="Phobius"/>
    </source>
</evidence>
<accession>A0A0L6UE82</accession>
<feature type="transmembrane region" description="Helical" evidence="1">
    <location>
        <begin position="434"/>
        <end position="455"/>
    </location>
</feature>